<dbReference type="PANTHER" id="PTHR47200:SF2">
    <property type="entry name" value="THYLAKOID LUMENAL 15 KDA PROTEIN 1, CHLOROPLASTIC"/>
    <property type="match status" value="1"/>
</dbReference>
<dbReference type="PANTHER" id="PTHR47200">
    <property type="entry name" value="THYLAKOID LUMENAL 15 KDA PROTEIN 1, CHLOROPLASTIC"/>
    <property type="match status" value="1"/>
</dbReference>
<feature type="transmembrane region" description="Helical" evidence="1">
    <location>
        <begin position="100"/>
        <end position="118"/>
    </location>
</feature>
<reference evidence="2 3" key="1">
    <citation type="submission" date="2018-04" db="EMBL/GenBank/DDBJ databases">
        <authorList>
            <person name="Go L.Y."/>
            <person name="Mitchell J.A."/>
        </authorList>
    </citation>
    <scope>NUCLEOTIDE SEQUENCE [LARGE SCALE GENOMIC DNA]</scope>
    <source>
        <strain evidence="2">ULC066bin1</strain>
    </source>
</reference>
<organism evidence="2 3">
    <name type="scientific">Pseudanabaena frigida</name>
    <dbReference type="NCBI Taxonomy" id="945775"/>
    <lineage>
        <taxon>Bacteria</taxon>
        <taxon>Bacillati</taxon>
        <taxon>Cyanobacteriota</taxon>
        <taxon>Cyanophyceae</taxon>
        <taxon>Pseudanabaenales</taxon>
        <taxon>Pseudanabaenaceae</taxon>
        <taxon>Pseudanabaena</taxon>
    </lineage>
</organism>
<protein>
    <recommendedName>
        <fullName evidence="4">Pentapeptide repeat-containing protein</fullName>
    </recommendedName>
</protein>
<sequence>MSNQVYDYKGQNLQDRSFIGQDLTGIDFSGSDLRGCDFTRATLIGANFERVITGQTPQQFNNAILSVIIGAIAAIVIIAIITFVVITIDNQLFAWFGETYRRMSGIASSVLLFVLYFFQNNILEAFPKTSNLLGSASIGILLLLMLFLTVWLAVIGFSGSFLFLIPTVVSAIVTFKVFTWLVDAIKSKTGTSFKKANLTEANFSHALIANTDFSFSLLTGICIEGWLLDAYTQFTKSQCAYLYLQPQQNRYPPNGEFQEHDWGKFLKQFIVIAK</sequence>
<evidence type="ECO:0000313" key="2">
    <source>
        <dbReference type="EMBL" id="PZO36754.1"/>
    </source>
</evidence>
<dbReference type="Pfam" id="PF00805">
    <property type="entry name" value="Pentapeptide"/>
    <property type="match status" value="2"/>
</dbReference>
<keyword evidence="1" id="KW-0812">Transmembrane</keyword>
<proteinExistence type="predicted"/>
<reference evidence="2 3" key="2">
    <citation type="submission" date="2018-06" db="EMBL/GenBank/DDBJ databases">
        <title>Metagenomic assembly of (sub)arctic Cyanobacteria and their associated microbiome from non-axenic cultures.</title>
        <authorList>
            <person name="Baurain D."/>
        </authorList>
    </citation>
    <scope>NUCLEOTIDE SEQUENCE [LARGE SCALE GENOMIC DNA]</scope>
    <source>
        <strain evidence="2">ULC066bin1</strain>
    </source>
</reference>
<accession>A0A2W4VVA1</accession>
<gene>
    <name evidence="2" type="ORF">DCF19_20460</name>
</gene>
<keyword evidence="1" id="KW-0472">Membrane</keyword>
<feature type="transmembrane region" description="Helical" evidence="1">
    <location>
        <begin position="63"/>
        <end position="88"/>
    </location>
</feature>
<dbReference type="Gene3D" id="2.160.20.80">
    <property type="entry name" value="E3 ubiquitin-protein ligase SopA"/>
    <property type="match status" value="2"/>
</dbReference>
<dbReference type="InterPro" id="IPR044213">
    <property type="entry name" value="At2g44920-like"/>
</dbReference>
<evidence type="ECO:0000313" key="3">
    <source>
        <dbReference type="Proteomes" id="UP000249467"/>
    </source>
</evidence>
<feature type="transmembrane region" description="Helical" evidence="1">
    <location>
        <begin position="130"/>
        <end position="155"/>
    </location>
</feature>
<feature type="transmembrane region" description="Helical" evidence="1">
    <location>
        <begin position="161"/>
        <end position="185"/>
    </location>
</feature>
<evidence type="ECO:0000256" key="1">
    <source>
        <dbReference type="SAM" id="Phobius"/>
    </source>
</evidence>
<dbReference type="Proteomes" id="UP000249467">
    <property type="component" value="Unassembled WGS sequence"/>
</dbReference>
<name>A0A2W4VVA1_9CYAN</name>
<comment type="caution">
    <text evidence="2">The sequence shown here is derived from an EMBL/GenBank/DDBJ whole genome shotgun (WGS) entry which is preliminary data.</text>
</comment>
<evidence type="ECO:0008006" key="4">
    <source>
        <dbReference type="Google" id="ProtNLM"/>
    </source>
</evidence>
<dbReference type="EMBL" id="QBML01000037">
    <property type="protein sequence ID" value="PZO36754.1"/>
    <property type="molecule type" value="Genomic_DNA"/>
</dbReference>
<keyword evidence="1" id="KW-1133">Transmembrane helix</keyword>
<dbReference type="InterPro" id="IPR001646">
    <property type="entry name" value="5peptide_repeat"/>
</dbReference>
<dbReference type="SUPFAM" id="SSF141571">
    <property type="entry name" value="Pentapeptide repeat-like"/>
    <property type="match status" value="1"/>
</dbReference>
<dbReference type="AlphaFoldDB" id="A0A2W4VVA1"/>